<dbReference type="KEGG" id="bths:CNY62_02455"/>
<dbReference type="RefSeq" id="WP_069135243.1">
    <property type="nucleotide sequence ID" value="NZ_CP023483.1"/>
</dbReference>
<name>A0A1D2KDW0_BROTH</name>
<dbReference type="OrthoDB" id="2224466at2"/>
<sequence length="120" mass="13761">MKQKYNPPKVHSGKLRTAVEFYEYGTSGPEPGDYEKASLFTCFAEVYNSSMKDLELLSTVETKEAVTITIRDTKGEYTVTNKHFVEIFDYRYTGKRFNVIDVRHDVTNNDFVTVVLGLKS</sequence>
<accession>A0A1D2KDW0</accession>
<gene>
    <name evidence="1" type="ORF">CNY62_02455</name>
</gene>
<reference evidence="1 2" key="1">
    <citation type="submission" date="2017-09" db="EMBL/GenBank/DDBJ databases">
        <title>Complete Genome Sequences of Two Strains of the Meat Spoilage Bacterium Brochothrix thermosphacta Isolated from Ground Chicken.</title>
        <authorList>
            <person name="Paoli G.C."/>
            <person name="Wijey C."/>
            <person name="Chen C.-Y."/>
            <person name="Nguyen L."/>
            <person name="Yan X."/>
            <person name="Irwin P.L."/>
        </authorList>
    </citation>
    <scope>NUCLEOTIDE SEQUENCE [LARGE SCALE GENOMIC DNA]</scope>
    <source>
        <strain evidence="1 2">BI</strain>
    </source>
</reference>
<proteinExistence type="predicted"/>
<dbReference type="AlphaFoldDB" id="A0A1D2KDW0"/>
<organism evidence="1 2">
    <name type="scientific">Brochothrix thermosphacta</name>
    <name type="common">Microbacterium thermosphactum</name>
    <dbReference type="NCBI Taxonomy" id="2756"/>
    <lineage>
        <taxon>Bacteria</taxon>
        <taxon>Bacillati</taxon>
        <taxon>Bacillota</taxon>
        <taxon>Bacilli</taxon>
        <taxon>Bacillales</taxon>
        <taxon>Listeriaceae</taxon>
        <taxon>Brochothrix</taxon>
    </lineage>
</organism>
<dbReference type="EMBL" id="CP023483">
    <property type="protein sequence ID" value="ATF25346.1"/>
    <property type="molecule type" value="Genomic_DNA"/>
</dbReference>
<protein>
    <submittedName>
        <fullName evidence="1">Phage head-tail adapter protein</fullName>
    </submittedName>
</protein>
<dbReference type="Gene3D" id="2.40.10.270">
    <property type="entry name" value="Bacteriophage SPP1 head-tail adaptor protein"/>
    <property type="match status" value="1"/>
</dbReference>
<evidence type="ECO:0000313" key="1">
    <source>
        <dbReference type="EMBL" id="ATF25346.1"/>
    </source>
</evidence>
<evidence type="ECO:0000313" key="2">
    <source>
        <dbReference type="Proteomes" id="UP000243591"/>
    </source>
</evidence>
<dbReference type="InterPro" id="IPR038666">
    <property type="entry name" value="SSP1_head-tail_sf"/>
</dbReference>
<dbReference type="Proteomes" id="UP000243591">
    <property type="component" value="Chromosome"/>
</dbReference>
<keyword evidence="2" id="KW-1185">Reference proteome</keyword>